<dbReference type="Gene3D" id="1.10.10.10">
    <property type="entry name" value="Winged helix-like DNA-binding domain superfamily/Winged helix DNA-binding domain"/>
    <property type="match status" value="1"/>
</dbReference>
<dbReference type="Gene3D" id="3.40.50.10490">
    <property type="entry name" value="Glucose-6-phosphate isomerase like protein, domain 1"/>
    <property type="match status" value="1"/>
</dbReference>
<accession>Q1IJ92</accession>
<name>Q1IJ92_KORVE</name>
<dbReference type="InterPro" id="IPR047640">
    <property type="entry name" value="RpiR-like"/>
</dbReference>
<dbReference type="GO" id="GO:1901135">
    <property type="term" value="P:carbohydrate derivative metabolic process"/>
    <property type="evidence" value="ECO:0007669"/>
    <property type="project" value="InterPro"/>
</dbReference>
<dbReference type="PANTHER" id="PTHR30514">
    <property type="entry name" value="GLUCOKINASE"/>
    <property type="match status" value="1"/>
</dbReference>
<evidence type="ECO:0000256" key="2">
    <source>
        <dbReference type="ARBA" id="ARBA00023125"/>
    </source>
</evidence>
<dbReference type="RefSeq" id="WP_011524857.1">
    <property type="nucleotide sequence ID" value="NC_008009.1"/>
</dbReference>
<dbReference type="AlphaFoldDB" id="Q1IJ92"/>
<dbReference type="InterPro" id="IPR000281">
    <property type="entry name" value="HTH_RpiR"/>
</dbReference>
<evidence type="ECO:0000256" key="1">
    <source>
        <dbReference type="ARBA" id="ARBA00023015"/>
    </source>
</evidence>
<dbReference type="PROSITE" id="PS51464">
    <property type="entry name" value="SIS"/>
    <property type="match status" value="1"/>
</dbReference>
<dbReference type="STRING" id="204669.Acid345_4058"/>
<dbReference type="EnsemblBacteria" id="ABF43058">
    <property type="protein sequence ID" value="ABF43058"/>
    <property type="gene ID" value="Acid345_4058"/>
</dbReference>
<dbReference type="InterPro" id="IPR035472">
    <property type="entry name" value="RpiR-like_SIS"/>
</dbReference>
<keyword evidence="3" id="KW-0804">Transcription</keyword>
<protein>
    <submittedName>
        <fullName evidence="6">Transcriptional regulator, RpiR family</fullName>
    </submittedName>
</protein>
<dbReference type="InterPro" id="IPR046348">
    <property type="entry name" value="SIS_dom_sf"/>
</dbReference>
<feature type="domain" description="HTH rpiR-type" evidence="4">
    <location>
        <begin position="11"/>
        <end position="87"/>
    </location>
</feature>
<gene>
    <name evidence="6" type="ordered locus">Acid345_4058</name>
</gene>
<keyword evidence="1" id="KW-0805">Transcription regulation</keyword>
<dbReference type="GO" id="GO:0003677">
    <property type="term" value="F:DNA binding"/>
    <property type="evidence" value="ECO:0007669"/>
    <property type="project" value="UniProtKB-KW"/>
</dbReference>
<organism evidence="6 7">
    <name type="scientific">Koribacter versatilis (strain Ellin345)</name>
    <dbReference type="NCBI Taxonomy" id="204669"/>
    <lineage>
        <taxon>Bacteria</taxon>
        <taxon>Pseudomonadati</taxon>
        <taxon>Acidobacteriota</taxon>
        <taxon>Terriglobia</taxon>
        <taxon>Terriglobales</taxon>
        <taxon>Candidatus Korobacteraceae</taxon>
        <taxon>Candidatus Korobacter</taxon>
    </lineage>
</organism>
<dbReference type="InterPro" id="IPR036388">
    <property type="entry name" value="WH-like_DNA-bd_sf"/>
</dbReference>
<dbReference type="HOGENOM" id="CLU_055769_1_1_0"/>
<dbReference type="SUPFAM" id="SSF53697">
    <property type="entry name" value="SIS domain"/>
    <property type="match status" value="1"/>
</dbReference>
<evidence type="ECO:0000259" key="4">
    <source>
        <dbReference type="PROSITE" id="PS51071"/>
    </source>
</evidence>
<dbReference type="eggNOG" id="COG1737">
    <property type="taxonomic scope" value="Bacteria"/>
</dbReference>
<sequence length="291" mass="32475">MKSAAKVVVVPDHTLSFAERMERLSKKRSELIRPVQERPRDYVLLSIRDVAAKLGTDPATVLRTVRGLGFESYREFKAYLHQLSIASATSLDGMQAVSKPNSSLLSQGARALDQDLQNLQALRNTLDMNRIVAIARRVYAARKILVLGGDLAASLAEYLEYNLTLLGFTVVAGITPGKTINAVRSFDRHDLVFAISFRRGLRQTVEGMKQARANGAYCVGITDSFVSPICRFSDECLLASIESHLGTSYAAPMSLFNVMLTICAHYREARTMKTLKKLDQEQRHGYRWYPV</sequence>
<evidence type="ECO:0000313" key="6">
    <source>
        <dbReference type="EMBL" id="ABF43058.1"/>
    </source>
</evidence>
<feature type="domain" description="SIS" evidence="5">
    <location>
        <begin position="134"/>
        <end position="277"/>
    </location>
</feature>
<dbReference type="OrthoDB" id="2930at2"/>
<dbReference type="PANTHER" id="PTHR30514:SF18">
    <property type="entry name" value="RPIR-FAMILY TRANSCRIPTIONAL REGULATOR"/>
    <property type="match status" value="1"/>
</dbReference>
<keyword evidence="7" id="KW-1185">Reference proteome</keyword>
<dbReference type="Proteomes" id="UP000002432">
    <property type="component" value="Chromosome"/>
</dbReference>
<dbReference type="InterPro" id="IPR001347">
    <property type="entry name" value="SIS_dom"/>
</dbReference>
<dbReference type="GO" id="GO:0097367">
    <property type="term" value="F:carbohydrate derivative binding"/>
    <property type="evidence" value="ECO:0007669"/>
    <property type="project" value="InterPro"/>
</dbReference>
<evidence type="ECO:0000256" key="3">
    <source>
        <dbReference type="ARBA" id="ARBA00023163"/>
    </source>
</evidence>
<evidence type="ECO:0000259" key="5">
    <source>
        <dbReference type="PROSITE" id="PS51464"/>
    </source>
</evidence>
<reference evidence="6 7" key="1">
    <citation type="journal article" date="2009" name="Appl. Environ. Microbiol.">
        <title>Three genomes from the phylum Acidobacteria provide insight into the lifestyles of these microorganisms in soils.</title>
        <authorList>
            <person name="Ward N.L."/>
            <person name="Challacombe J.F."/>
            <person name="Janssen P.H."/>
            <person name="Henrissat B."/>
            <person name="Coutinho P.M."/>
            <person name="Wu M."/>
            <person name="Xie G."/>
            <person name="Haft D.H."/>
            <person name="Sait M."/>
            <person name="Badger J."/>
            <person name="Barabote R.D."/>
            <person name="Bradley B."/>
            <person name="Brettin T.S."/>
            <person name="Brinkac L.M."/>
            <person name="Bruce D."/>
            <person name="Creasy T."/>
            <person name="Daugherty S.C."/>
            <person name="Davidsen T.M."/>
            <person name="DeBoy R.T."/>
            <person name="Detter J.C."/>
            <person name="Dodson R.J."/>
            <person name="Durkin A.S."/>
            <person name="Ganapathy A."/>
            <person name="Gwinn-Giglio M."/>
            <person name="Han C.S."/>
            <person name="Khouri H."/>
            <person name="Kiss H."/>
            <person name="Kothari S.P."/>
            <person name="Madupu R."/>
            <person name="Nelson K.E."/>
            <person name="Nelson W.C."/>
            <person name="Paulsen I."/>
            <person name="Penn K."/>
            <person name="Ren Q."/>
            <person name="Rosovitz M.J."/>
            <person name="Selengut J.D."/>
            <person name="Shrivastava S."/>
            <person name="Sullivan S.A."/>
            <person name="Tapia R."/>
            <person name="Thompson L.S."/>
            <person name="Watkins K.L."/>
            <person name="Yang Q."/>
            <person name="Yu C."/>
            <person name="Zafar N."/>
            <person name="Zhou L."/>
            <person name="Kuske C.R."/>
        </authorList>
    </citation>
    <scope>NUCLEOTIDE SEQUENCE [LARGE SCALE GENOMIC DNA]</scope>
    <source>
        <strain evidence="6 7">Ellin345</strain>
    </source>
</reference>
<keyword evidence="2" id="KW-0238">DNA-binding</keyword>
<dbReference type="CDD" id="cd05013">
    <property type="entry name" value="SIS_RpiR"/>
    <property type="match status" value="1"/>
</dbReference>
<dbReference type="PROSITE" id="PS51071">
    <property type="entry name" value="HTH_RPIR"/>
    <property type="match status" value="1"/>
</dbReference>
<evidence type="ECO:0000313" key="7">
    <source>
        <dbReference type="Proteomes" id="UP000002432"/>
    </source>
</evidence>
<dbReference type="Pfam" id="PF01380">
    <property type="entry name" value="SIS"/>
    <property type="match status" value="1"/>
</dbReference>
<dbReference type="KEGG" id="aba:Acid345_4058"/>
<dbReference type="EMBL" id="CP000360">
    <property type="protein sequence ID" value="ABF43058.1"/>
    <property type="molecule type" value="Genomic_DNA"/>
</dbReference>
<proteinExistence type="predicted"/>
<dbReference type="SUPFAM" id="SSF46689">
    <property type="entry name" value="Homeodomain-like"/>
    <property type="match status" value="1"/>
</dbReference>
<dbReference type="GO" id="GO:0003700">
    <property type="term" value="F:DNA-binding transcription factor activity"/>
    <property type="evidence" value="ECO:0007669"/>
    <property type="project" value="InterPro"/>
</dbReference>
<dbReference type="InterPro" id="IPR009057">
    <property type="entry name" value="Homeodomain-like_sf"/>
</dbReference>